<feature type="non-terminal residue" evidence="2">
    <location>
        <position position="1"/>
    </location>
</feature>
<reference evidence="2" key="1">
    <citation type="journal article" date="2013" name="Genome Biol.">
        <title>Draft genome of the mountain pine beetle, Dendroctonus ponderosae Hopkins, a major forest pest.</title>
        <authorList>
            <person name="Keeling C.I."/>
            <person name="Yuen M.M."/>
            <person name="Liao N.Y."/>
            <person name="Docking T.R."/>
            <person name="Chan S.K."/>
            <person name="Taylor G.A."/>
            <person name="Palmquist D.L."/>
            <person name="Jackman S.D."/>
            <person name="Nguyen A."/>
            <person name="Li M."/>
            <person name="Henderson H."/>
            <person name="Janes J.K."/>
            <person name="Zhao Y."/>
            <person name="Pandoh P."/>
            <person name="Moore R."/>
            <person name="Sperling F.A."/>
            <person name="Huber D.P."/>
            <person name="Birol I."/>
            <person name="Jones S.J."/>
            <person name="Bohlmann J."/>
        </authorList>
    </citation>
    <scope>NUCLEOTIDE SEQUENCE</scope>
</reference>
<name>N6TVI5_DENPD</name>
<gene>
    <name evidence="2" type="ORF">YQE_10064</name>
</gene>
<dbReference type="EMBL" id="KB741169">
    <property type="protein sequence ID" value="ENN73300.1"/>
    <property type="molecule type" value="Genomic_DNA"/>
</dbReference>
<accession>N6TVI5</accession>
<protein>
    <submittedName>
        <fullName evidence="2">Uncharacterized protein</fullName>
    </submittedName>
</protein>
<sequence length="102" mass="10915">MVIFFDSGLQLNNTSNSSIVGCSGSSGGNGSASDSGDQGEPLDPQARAREIARHKEEAKRKRRKKKRTGSSLVSSCFQGKLEYFLSSIEGFGVSRLFLLPSG</sequence>
<evidence type="ECO:0000256" key="1">
    <source>
        <dbReference type="SAM" id="MobiDB-lite"/>
    </source>
</evidence>
<feature type="compositionally biased region" description="Basic and acidic residues" evidence="1">
    <location>
        <begin position="46"/>
        <end position="59"/>
    </location>
</feature>
<feature type="region of interest" description="Disordered" evidence="1">
    <location>
        <begin position="20"/>
        <end position="73"/>
    </location>
</feature>
<evidence type="ECO:0000313" key="2">
    <source>
        <dbReference type="EMBL" id="ENN73300.1"/>
    </source>
</evidence>
<proteinExistence type="predicted"/>
<dbReference type="HOGENOM" id="CLU_2280244_0_0_1"/>
<organism evidence="2">
    <name type="scientific">Dendroctonus ponderosae</name>
    <name type="common">Mountain pine beetle</name>
    <dbReference type="NCBI Taxonomy" id="77166"/>
    <lineage>
        <taxon>Eukaryota</taxon>
        <taxon>Metazoa</taxon>
        <taxon>Ecdysozoa</taxon>
        <taxon>Arthropoda</taxon>
        <taxon>Hexapoda</taxon>
        <taxon>Insecta</taxon>
        <taxon>Pterygota</taxon>
        <taxon>Neoptera</taxon>
        <taxon>Endopterygota</taxon>
        <taxon>Coleoptera</taxon>
        <taxon>Polyphaga</taxon>
        <taxon>Cucujiformia</taxon>
        <taxon>Curculionidae</taxon>
        <taxon>Scolytinae</taxon>
        <taxon>Dendroctonus</taxon>
    </lineage>
</organism>
<dbReference type="AlphaFoldDB" id="N6TVI5"/>